<evidence type="ECO:0008006" key="4">
    <source>
        <dbReference type="Google" id="ProtNLM"/>
    </source>
</evidence>
<reference evidence="2 3" key="1">
    <citation type="submission" date="2019-03" db="EMBL/GenBank/DDBJ databases">
        <title>Draft Genome Sequence of Massilia arenosa sp. nov., a Novel Massilia Species Isolated from a Sandy-loam Maize Soil.</title>
        <authorList>
            <person name="Raths R."/>
            <person name="Peta V."/>
            <person name="Bucking H."/>
        </authorList>
    </citation>
    <scope>NUCLEOTIDE SEQUENCE [LARGE SCALE GENOMIC DNA]</scope>
    <source>
        <strain evidence="2 3">MC02</strain>
    </source>
</reference>
<evidence type="ECO:0000313" key="3">
    <source>
        <dbReference type="Proteomes" id="UP000298438"/>
    </source>
</evidence>
<dbReference type="PROSITE" id="PS51257">
    <property type="entry name" value="PROKAR_LIPOPROTEIN"/>
    <property type="match status" value="1"/>
</dbReference>
<proteinExistence type="predicted"/>
<feature type="chain" id="PRO_5021194807" description="Tetratricopeptide repeat protein" evidence="1">
    <location>
        <begin position="23"/>
        <end position="204"/>
    </location>
</feature>
<dbReference type="OrthoDB" id="8480494at2"/>
<feature type="signal peptide" evidence="1">
    <location>
        <begin position="1"/>
        <end position="22"/>
    </location>
</feature>
<dbReference type="InterPro" id="IPR011990">
    <property type="entry name" value="TPR-like_helical_dom_sf"/>
</dbReference>
<protein>
    <recommendedName>
        <fullName evidence="4">Tetratricopeptide repeat protein</fullName>
    </recommendedName>
</protein>
<gene>
    <name evidence="2" type="ORF">E4L96_11120</name>
</gene>
<name>A0A4Y9SC18_9BURK</name>
<dbReference type="EMBL" id="SPVF01000141">
    <property type="protein sequence ID" value="TFW19813.1"/>
    <property type="molecule type" value="Genomic_DNA"/>
</dbReference>
<dbReference type="AlphaFoldDB" id="A0A4Y9SC18"/>
<keyword evidence="1" id="KW-0732">Signal</keyword>
<accession>A0A4Y9SC18</accession>
<dbReference type="SUPFAM" id="SSF48452">
    <property type="entry name" value="TPR-like"/>
    <property type="match status" value="1"/>
</dbReference>
<keyword evidence="3" id="KW-1185">Reference proteome</keyword>
<dbReference type="Gene3D" id="1.25.40.10">
    <property type="entry name" value="Tetratricopeptide repeat domain"/>
    <property type="match status" value="1"/>
</dbReference>
<dbReference type="Proteomes" id="UP000298438">
    <property type="component" value="Unassembled WGS sequence"/>
</dbReference>
<sequence length="204" mass="22220">MSKVLVTLMLAAALAASGCALPEPGRGTSFQRYTPTDPVAFERDIQEVRTEAAQLRAQGKPHDALRAIAELGGLLVSARREQEARALLEQTLREARAAGARDAEGWSMLYLATANQYLDASTDAAHQFDETLRLAAALQDAELTHYAYHHRGRLRAETGDLAGARADFDRALAIRIRLGDETRANSTRRALLALEAWPAETAGR</sequence>
<evidence type="ECO:0000313" key="2">
    <source>
        <dbReference type="EMBL" id="TFW19813.1"/>
    </source>
</evidence>
<evidence type="ECO:0000256" key="1">
    <source>
        <dbReference type="SAM" id="SignalP"/>
    </source>
</evidence>
<comment type="caution">
    <text evidence="2">The sequence shown here is derived from an EMBL/GenBank/DDBJ whole genome shotgun (WGS) entry which is preliminary data.</text>
</comment>
<organism evidence="2 3">
    <name type="scientific">Zemynaea arenosa</name>
    <dbReference type="NCBI Taxonomy" id="2561931"/>
    <lineage>
        <taxon>Bacteria</taxon>
        <taxon>Pseudomonadati</taxon>
        <taxon>Pseudomonadota</taxon>
        <taxon>Betaproteobacteria</taxon>
        <taxon>Burkholderiales</taxon>
        <taxon>Oxalobacteraceae</taxon>
        <taxon>Telluria group</taxon>
        <taxon>Zemynaea</taxon>
    </lineage>
</organism>
<dbReference type="RefSeq" id="WP_135207289.1">
    <property type="nucleotide sequence ID" value="NZ_SPVF01000141.1"/>
</dbReference>